<reference evidence="3 4" key="1">
    <citation type="submission" date="2019-04" db="EMBL/GenBank/DDBJ databases">
        <title>Friends and foes A comparative genomics study of 23 Aspergillus species from section Flavi.</title>
        <authorList>
            <consortium name="DOE Joint Genome Institute"/>
            <person name="Kjaerbolling I."/>
            <person name="Vesth T."/>
            <person name="Frisvad J.C."/>
            <person name="Nybo J.L."/>
            <person name="Theobald S."/>
            <person name="Kildgaard S."/>
            <person name="Isbrandt T."/>
            <person name="Kuo A."/>
            <person name="Sato A."/>
            <person name="Lyhne E.K."/>
            <person name="Kogle M.E."/>
            <person name="Wiebenga A."/>
            <person name="Kun R.S."/>
            <person name="Lubbers R.J."/>
            <person name="Makela M.R."/>
            <person name="Barry K."/>
            <person name="Chovatia M."/>
            <person name="Clum A."/>
            <person name="Daum C."/>
            <person name="Haridas S."/>
            <person name="He G."/>
            <person name="LaButti K."/>
            <person name="Lipzen A."/>
            <person name="Mondo S."/>
            <person name="Riley R."/>
            <person name="Salamov A."/>
            <person name="Simmons B.A."/>
            <person name="Magnuson J.K."/>
            <person name="Henrissat B."/>
            <person name="Mortensen U.H."/>
            <person name="Larsen T.O."/>
            <person name="Devries R.P."/>
            <person name="Grigoriev I.V."/>
            <person name="Machida M."/>
            <person name="Baker S.E."/>
            <person name="Andersen M.R."/>
        </authorList>
    </citation>
    <scope>NUCLEOTIDE SEQUENCE [LARGE SCALE GENOMIC DNA]</scope>
    <source>
        <strain evidence="3 4">CBS 151.66</strain>
    </source>
</reference>
<dbReference type="EMBL" id="ML732201">
    <property type="protein sequence ID" value="KAB8074996.1"/>
    <property type="molecule type" value="Genomic_DNA"/>
</dbReference>
<evidence type="ECO:0000256" key="2">
    <source>
        <dbReference type="SAM" id="Phobius"/>
    </source>
</evidence>
<dbReference type="Proteomes" id="UP000326565">
    <property type="component" value="Unassembled WGS sequence"/>
</dbReference>
<feature type="transmembrane region" description="Helical" evidence="2">
    <location>
        <begin position="53"/>
        <end position="75"/>
    </location>
</feature>
<keyword evidence="4" id="KW-1185">Reference proteome</keyword>
<feature type="region of interest" description="Disordered" evidence="1">
    <location>
        <begin position="82"/>
        <end position="171"/>
    </location>
</feature>
<keyword evidence="2" id="KW-0812">Transmembrane</keyword>
<keyword evidence="2" id="KW-0472">Membrane</keyword>
<feature type="compositionally biased region" description="Basic and acidic residues" evidence="1">
    <location>
        <begin position="136"/>
        <end position="146"/>
    </location>
</feature>
<keyword evidence="2" id="KW-1133">Transmembrane helix</keyword>
<name>A0A5N5X2H5_9EURO</name>
<protein>
    <submittedName>
        <fullName evidence="3">Uncharacterized protein</fullName>
    </submittedName>
</protein>
<proteinExistence type="predicted"/>
<accession>A0A5N5X2H5</accession>
<evidence type="ECO:0000313" key="4">
    <source>
        <dbReference type="Proteomes" id="UP000326565"/>
    </source>
</evidence>
<feature type="compositionally biased region" description="Low complexity" evidence="1">
    <location>
        <begin position="117"/>
        <end position="127"/>
    </location>
</feature>
<dbReference type="OrthoDB" id="5423884at2759"/>
<sequence>MAPIPHLSPPTLPNTITNINKRMTPLPLGPSYTTISIPASYGRLTTSPAPGTIAGIILGSVFGFIFLLYLLYLGLSSGRRFGSETQTEVSESSTVMGRRRRVRREEERPGQNHSNIVVEESVSSPSRSEGDVIEVIEEHSSVDRPARPKRHGRGGWRRERDSEGSEFSSRV</sequence>
<gene>
    <name evidence="3" type="ORF">BDV29DRAFT_114986</name>
</gene>
<organism evidence="3 4">
    <name type="scientific">Aspergillus leporis</name>
    <dbReference type="NCBI Taxonomy" id="41062"/>
    <lineage>
        <taxon>Eukaryota</taxon>
        <taxon>Fungi</taxon>
        <taxon>Dikarya</taxon>
        <taxon>Ascomycota</taxon>
        <taxon>Pezizomycotina</taxon>
        <taxon>Eurotiomycetes</taxon>
        <taxon>Eurotiomycetidae</taxon>
        <taxon>Eurotiales</taxon>
        <taxon>Aspergillaceae</taxon>
        <taxon>Aspergillus</taxon>
        <taxon>Aspergillus subgen. Circumdati</taxon>
    </lineage>
</organism>
<evidence type="ECO:0000313" key="3">
    <source>
        <dbReference type="EMBL" id="KAB8074996.1"/>
    </source>
</evidence>
<feature type="compositionally biased region" description="Low complexity" evidence="1">
    <location>
        <begin position="82"/>
        <end position="95"/>
    </location>
</feature>
<dbReference type="AlphaFoldDB" id="A0A5N5X2H5"/>
<evidence type="ECO:0000256" key="1">
    <source>
        <dbReference type="SAM" id="MobiDB-lite"/>
    </source>
</evidence>